<dbReference type="EMBL" id="JAUKUD010000003">
    <property type="protein sequence ID" value="KAK0749959.1"/>
    <property type="molecule type" value="Genomic_DNA"/>
</dbReference>
<gene>
    <name evidence="5" type="ORF">B0T18DRAFT_321554</name>
</gene>
<dbReference type="Pfam" id="PF16884">
    <property type="entry name" value="ADH_N_2"/>
    <property type="match status" value="1"/>
</dbReference>
<comment type="caution">
    <text evidence="5">The sequence shown here is derived from an EMBL/GenBank/DDBJ whole genome shotgun (WGS) entry which is preliminary data.</text>
</comment>
<dbReference type="InterPro" id="IPR011032">
    <property type="entry name" value="GroES-like_sf"/>
</dbReference>
<evidence type="ECO:0000313" key="6">
    <source>
        <dbReference type="Proteomes" id="UP001172155"/>
    </source>
</evidence>
<dbReference type="CDD" id="cd05288">
    <property type="entry name" value="PGDH"/>
    <property type="match status" value="1"/>
</dbReference>
<dbReference type="Proteomes" id="UP001172155">
    <property type="component" value="Unassembled WGS sequence"/>
</dbReference>
<dbReference type="SUPFAM" id="SSF50129">
    <property type="entry name" value="GroES-like"/>
    <property type="match status" value="1"/>
</dbReference>
<dbReference type="Gene3D" id="3.40.50.720">
    <property type="entry name" value="NAD(P)-binding Rossmann-like Domain"/>
    <property type="match status" value="1"/>
</dbReference>
<dbReference type="Pfam" id="PF00107">
    <property type="entry name" value="ADH_zinc_N"/>
    <property type="match status" value="1"/>
</dbReference>
<dbReference type="SMART" id="SM00829">
    <property type="entry name" value="PKS_ER"/>
    <property type="match status" value="1"/>
</dbReference>
<evidence type="ECO:0000259" key="4">
    <source>
        <dbReference type="SMART" id="SM00829"/>
    </source>
</evidence>
<dbReference type="Gene3D" id="3.90.180.10">
    <property type="entry name" value="Medium-chain alcohol dehydrogenases, catalytic domain"/>
    <property type="match status" value="1"/>
</dbReference>
<accession>A0AA40F2E4</accession>
<dbReference type="PANTHER" id="PTHR43205">
    <property type="entry name" value="PROSTAGLANDIN REDUCTASE"/>
    <property type="match status" value="1"/>
</dbReference>
<evidence type="ECO:0000256" key="2">
    <source>
        <dbReference type="ARBA" id="ARBA00069006"/>
    </source>
</evidence>
<evidence type="ECO:0000256" key="3">
    <source>
        <dbReference type="ARBA" id="ARBA00083301"/>
    </source>
</evidence>
<dbReference type="InterPro" id="IPR036291">
    <property type="entry name" value="NAD(P)-bd_dom_sf"/>
</dbReference>
<dbReference type="InterPro" id="IPR045010">
    <property type="entry name" value="MDR_fam"/>
</dbReference>
<dbReference type="GO" id="GO:0016628">
    <property type="term" value="F:oxidoreductase activity, acting on the CH-CH group of donors, NAD or NADP as acceptor"/>
    <property type="evidence" value="ECO:0007669"/>
    <property type="project" value="InterPro"/>
</dbReference>
<dbReference type="FunFam" id="3.40.50.720:FF:000121">
    <property type="entry name" value="Prostaglandin reductase 2"/>
    <property type="match status" value="1"/>
</dbReference>
<reference evidence="5" key="1">
    <citation type="submission" date="2023-06" db="EMBL/GenBank/DDBJ databases">
        <title>Genome-scale phylogeny and comparative genomics of the fungal order Sordariales.</title>
        <authorList>
            <consortium name="Lawrence Berkeley National Laboratory"/>
            <person name="Hensen N."/>
            <person name="Bonometti L."/>
            <person name="Westerberg I."/>
            <person name="Brannstrom I.O."/>
            <person name="Guillou S."/>
            <person name="Cros-Aarteil S."/>
            <person name="Calhoun S."/>
            <person name="Haridas S."/>
            <person name="Kuo A."/>
            <person name="Mondo S."/>
            <person name="Pangilinan J."/>
            <person name="Riley R."/>
            <person name="LaButti K."/>
            <person name="Andreopoulos B."/>
            <person name="Lipzen A."/>
            <person name="Chen C."/>
            <person name="Yanf M."/>
            <person name="Daum C."/>
            <person name="Ng V."/>
            <person name="Clum A."/>
            <person name="Steindorff A."/>
            <person name="Ohm R."/>
            <person name="Martin F."/>
            <person name="Silar P."/>
            <person name="Natvig D."/>
            <person name="Lalanne C."/>
            <person name="Gautier V."/>
            <person name="Ament-velasquez S.L."/>
            <person name="Kruys A."/>
            <person name="Hutchinson M.I."/>
            <person name="Powell A.J."/>
            <person name="Barry K."/>
            <person name="Miller A.N."/>
            <person name="Grigoriev I.V."/>
            <person name="Debuchy R."/>
            <person name="Gladieux P."/>
            <person name="Thoren M.H."/>
            <person name="Johannesson H."/>
        </authorList>
    </citation>
    <scope>NUCLEOTIDE SEQUENCE</scope>
    <source>
        <strain evidence="5">SMH3187-1</strain>
    </source>
</reference>
<evidence type="ECO:0000313" key="5">
    <source>
        <dbReference type="EMBL" id="KAK0749959.1"/>
    </source>
</evidence>
<proteinExistence type="predicted"/>
<keyword evidence="6" id="KW-1185">Reference proteome</keyword>
<dbReference type="AlphaFoldDB" id="A0AA40F2E4"/>
<keyword evidence="1" id="KW-0560">Oxidoreductase</keyword>
<evidence type="ECO:0000256" key="1">
    <source>
        <dbReference type="ARBA" id="ARBA00023002"/>
    </source>
</evidence>
<protein>
    <recommendedName>
        <fullName evidence="2">Dehydrogenase FUB6</fullName>
    </recommendedName>
    <alternativeName>
        <fullName evidence="3">Fusaric acid biosynthesis protein 6</fullName>
    </alternativeName>
</protein>
<organism evidence="5 6">
    <name type="scientific">Schizothecium vesticola</name>
    <dbReference type="NCBI Taxonomy" id="314040"/>
    <lineage>
        <taxon>Eukaryota</taxon>
        <taxon>Fungi</taxon>
        <taxon>Dikarya</taxon>
        <taxon>Ascomycota</taxon>
        <taxon>Pezizomycotina</taxon>
        <taxon>Sordariomycetes</taxon>
        <taxon>Sordariomycetidae</taxon>
        <taxon>Sordariales</taxon>
        <taxon>Schizotheciaceae</taxon>
        <taxon>Schizothecium</taxon>
    </lineage>
</organism>
<dbReference type="InterPro" id="IPR013149">
    <property type="entry name" value="ADH-like_C"/>
</dbReference>
<dbReference type="InterPro" id="IPR041694">
    <property type="entry name" value="ADH_N_2"/>
</dbReference>
<dbReference type="InterPro" id="IPR020843">
    <property type="entry name" value="ER"/>
</dbReference>
<name>A0AA40F2E4_9PEZI</name>
<sequence>MAASQSLQITLAHRPTSGIIPNHTFAPVTVPVPSASSLAPGQLLVETLYLSLDPAMRGWIEDKRSYLPPVKIGAVMRAYGLARVLASTSSRAQPGDLVAGAFGMAEVVVVPEALVEEVNPGAPGGKMTDALGVLGMTGLTGYFGMTKIGMPKEGETVVVTAAAGATGSVAAQIAKIAGARVVGIAGSKEKVEWLTEEVGVDVGLNYNDPEFKKKFEEATPKFVDVFWDNVGGEQLEMGLARANKFARFVMCGGISQYNEKEKKGPRNYLAIVSMRIKMQGFIVLDHIDEYAEARKQLAQWLNEGKLKRKETMIKGGLKNVEAAFECLFQGKNIGKLLLEVKAPEEASKL</sequence>
<dbReference type="SUPFAM" id="SSF51735">
    <property type="entry name" value="NAD(P)-binding Rossmann-fold domains"/>
    <property type="match status" value="1"/>
</dbReference>
<dbReference type="PANTHER" id="PTHR43205:SF42">
    <property type="entry name" value="ALCOHOL DEHYDROGENASE, ZINC-CONTAINING (AFU_ORTHOLOGUE AFUA_7G04530)"/>
    <property type="match status" value="1"/>
</dbReference>
<feature type="domain" description="Enoyl reductase (ER)" evidence="4">
    <location>
        <begin position="18"/>
        <end position="338"/>
    </location>
</feature>